<evidence type="ECO:0000259" key="11">
    <source>
        <dbReference type="PROSITE" id="PS51918"/>
    </source>
</evidence>
<evidence type="ECO:0000256" key="3">
    <source>
        <dbReference type="ARBA" id="ARBA00012126"/>
    </source>
</evidence>
<keyword evidence="6" id="KW-0479">Metal-binding</keyword>
<dbReference type="SUPFAM" id="SSF102114">
    <property type="entry name" value="Radical SAM enzymes"/>
    <property type="match status" value="1"/>
</dbReference>
<dbReference type="EC" id="4.3.1.32" evidence="3"/>
<dbReference type="InterPro" id="IPR019939">
    <property type="entry name" value="CofG_family"/>
</dbReference>
<evidence type="ECO:0000256" key="6">
    <source>
        <dbReference type="ARBA" id="ARBA00022723"/>
    </source>
</evidence>
<dbReference type="NCBIfam" id="NF004884">
    <property type="entry name" value="PRK06245.1"/>
    <property type="match status" value="1"/>
</dbReference>
<dbReference type="SFLD" id="SFLDG01388">
    <property type="entry name" value="7_8-didemethyl-8-hydroxy-5-dea"/>
    <property type="match status" value="1"/>
</dbReference>
<evidence type="ECO:0000256" key="4">
    <source>
        <dbReference type="ARBA" id="ARBA00022485"/>
    </source>
</evidence>
<organism evidence="12 13">
    <name type="scientific">Ventosimonas gracilis</name>
    <dbReference type="NCBI Taxonomy" id="1680762"/>
    <lineage>
        <taxon>Bacteria</taxon>
        <taxon>Pseudomonadati</taxon>
        <taxon>Pseudomonadota</taxon>
        <taxon>Gammaproteobacteria</taxon>
        <taxon>Pseudomonadales</taxon>
        <taxon>Ventosimonadaceae</taxon>
        <taxon>Ventosimonas</taxon>
    </lineage>
</organism>
<dbReference type="InterPro" id="IPR006638">
    <property type="entry name" value="Elp3/MiaA/NifB-like_rSAM"/>
</dbReference>
<dbReference type="SFLD" id="SFLDS00029">
    <property type="entry name" value="Radical_SAM"/>
    <property type="match status" value="1"/>
</dbReference>
<evidence type="ECO:0000256" key="9">
    <source>
        <dbReference type="ARBA" id="ARBA00023239"/>
    </source>
</evidence>
<dbReference type="AlphaFoldDB" id="A0A139SR43"/>
<dbReference type="SMART" id="SM00729">
    <property type="entry name" value="Elp3"/>
    <property type="match status" value="1"/>
</dbReference>
<dbReference type="UniPathway" id="UPA00072"/>
<evidence type="ECO:0000313" key="12">
    <source>
        <dbReference type="EMBL" id="KXU36950.1"/>
    </source>
</evidence>
<evidence type="ECO:0000256" key="10">
    <source>
        <dbReference type="ARBA" id="ARBA00048974"/>
    </source>
</evidence>
<dbReference type="SFLD" id="SFLDF00294">
    <property type="entry name" value="7_8-didemethyl-8-hydroxy-5-dea"/>
    <property type="match status" value="1"/>
</dbReference>
<evidence type="ECO:0000256" key="2">
    <source>
        <dbReference type="ARBA" id="ARBA00004712"/>
    </source>
</evidence>
<dbReference type="NCBIfam" id="TIGR03550">
    <property type="entry name" value="F420_cofG"/>
    <property type="match status" value="1"/>
</dbReference>
<dbReference type="PROSITE" id="PS51918">
    <property type="entry name" value="RADICAL_SAM"/>
    <property type="match status" value="1"/>
</dbReference>
<dbReference type="RefSeq" id="WP_068391311.1">
    <property type="nucleotide sequence ID" value="NZ_LSZO01000174.1"/>
</dbReference>
<evidence type="ECO:0000256" key="8">
    <source>
        <dbReference type="ARBA" id="ARBA00023014"/>
    </source>
</evidence>
<dbReference type="Gene3D" id="3.20.20.70">
    <property type="entry name" value="Aldolase class I"/>
    <property type="match status" value="1"/>
</dbReference>
<comment type="caution">
    <text evidence="12">The sequence shown here is derived from an EMBL/GenBank/DDBJ whole genome shotgun (WGS) entry which is preliminary data.</text>
</comment>
<proteinExistence type="inferred from homology"/>
<keyword evidence="13" id="KW-1185">Reference proteome</keyword>
<dbReference type="GO" id="GO:0016765">
    <property type="term" value="F:transferase activity, transferring alkyl or aryl (other than methyl) groups"/>
    <property type="evidence" value="ECO:0007669"/>
    <property type="project" value="InterPro"/>
</dbReference>
<dbReference type="CDD" id="cd01335">
    <property type="entry name" value="Radical_SAM"/>
    <property type="match status" value="1"/>
</dbReference>
<keyword evidence="4" id="KW-0004">4Fe-4S</keyword>
<dbReference type="PANTHER" id="PTHR43076">
    <property type="entry name" value="FO SYNTHASE (COFH)"/>
    <property type="match status" value="1"/>
</dbReference>
<dbReference type="InterPro" id="IPR013785">
    <property type="entry name" value="Aldolase_TIM"/>
</dbReference>
<dbReference type="HAMAP" id="MF_01611">
    <property type="entry name" value="FO_synth_sub1"/>
    <property type="match status" value="1"/>
</dbReference>
<dbReference type="SFLD" id="SFLDG01064">
    <property type="entry name" value="F420__menaquinone_cofactor_bio"/>
    <property type="match status" value="1"/>
</dbReference>
<dbReference type="Proteomes" id="UP000072660">
    <property type="component" value="Unassembled WGS sequence"/>
</dbReference>
<dbReference type="InterPro" id="IPR007197">
    <property type="entry name" value="rSAM"/>
</dbReference>
<protein>
    <recommendedName>
        <fullName evidence="3">7,8-didemethyl-8-hydroxy-5-deazariboflavin synthase</fullName>
        <ecNumber evidence="3">4.3.1.32</ecNumber>
    </recommendedName>
</protein>
<comment type="pathway">
    <text evidence="2">Cofactor biosynthesis; coenzyme F0 biosynthesis.</text>
</comment>
<keyword evidence="7" id="KW-0408">Iron</keyword>
<dbReference type="InterPro" id="IPR058240">
    <property type="entry name" value="rSAM_sf"/>
</dbReference>
<dbReference type="PANTHER" id="PTHR43076:SF15">
    <property type="entry name" value="7,8-DIDEMETHYL-8-HYDROXY-5-DEAZARIBOFLAVIN SYNTHASE"/>
    <property type="match status" value="1"/>
</dbReference>
<evidence type="ECO:0000313" key="13">
    <source>
        <dbReference type="Proteomes" id="UP000072660"/>
    </source>
</evidence>
<keyword evidence="9" id="KW-0456">Lyase</keyword>
<gene>
    <name evidence="12" type="ORF">AXE65_04310</name>
</gene>
<keyword evidence="5" id="KW-0949">S-adenosyl-L-methionine</keyword>
<evidence type="ECO:0000256" key="5">
    <source>
        <dbReference type="ARBA" id="ARBA00022691"/>
    </source>
</evidence>
<evidence type="ECO:0000256" key="7">
    <source>
        <dbReference type="ARBA" id="ARBA00023004"/>
    </source>
</evidence>
<dbReference type="GO" id="GO:0051539">
    <property type="term" value="F:4 iron, 4 sulfur cluster binding"/>
    <property type="evidence" value="ECO:0007669"/>
    <property type="project" value="UniProtKB-KW"/>
</dbReference>
<comment type="cofactor">
    <cofactor evidence="1">
        <name>[4Fe-4S] cluster</name>
        <dbReference type="ChEBI" id="CHEBI:49883"/>
    </cofactor>
</comment>
<dbReference type="EMBL" id="LSZO01000174">
    <property type="protein sequence ID" value="KXU36950.1"/>
    <property type="molecule type" value="Genomic_DNA"/>
</dbReference>
<reference evidence="12 13" key="1">
    <citation type="submission" date="2016-02" db="EMBL/GenBank/DDBJ databases">
        <authorList>
            <person name="Wen L."/>
            <person name="He K."/>
            <person name="Yang H."/>
        </authorList>
    </citation>
    <scope>NUCLEOTIDE SEQUENCE [LARGE SCALE GENOMIC DNA]</scope>
    <source>
        <strain evidence="12 13">CV58</strain>
    </source>
</reference>
<dbReference type="GO" id="GO:0046872">
    <property type="term" value="F:metal ion binding"/>
    <property type="evidence" value="ECO:0007669"/>
    <property type="project" value="UniProtKB-KW"/>
</dbReference>
<dbReference type="Pfam" id="PF04055">
    <property type="entry name" value="Radical_SAM"/>
    <property type="match status" value="1"/>
</dbReference>
<feature type="domain" description="Radical SAM core" evidence="11">
    <location>
        <begin position="36"/>
        <end position="283"/>
    </location>
</feature>
<accession>A0A139SR43</accession>
<dbReference type="GO" id="GO:0044689">
    <property type="term" value="F:7,8-didemethyl-8-hydroxy-5-deazariboflavin synthase activity"/>
    <property type="evidence" value="ECO:0007669"/>
    <property type="project" value="UniProtKB-EC"/>
</dbReference>
<keyword evidence="8" id="KW-0411">Iron-sulfur</keyword>
<sequence length="376" mass="41652">MKCEQWYQLADARADDWQALMQAACAKREAHWGRQISYSRKVFIPLTNLCRDRCGYCTFVKQPGQCGAGYLSGAEVLSIVRRGERLGCKEALFSLGEKPERRYPEARAWLADSGYASTLDYLLAQCLRVLQESTLIPHINCGTASIEELSRIKAVCASFGMMLESLSPRLLHKGGAHHACPDKVPKRRLATLAAAGELQLATTSGILIGIGETWRERIDSLYALAELHQRYGHIQEVIVQNFRAKAGTKMAQFPEPTMDDMLRTLTAARLILPVEVSLQAPPNLQEHFERYLQAGINDFGGISPVTQDHINPERAWPAIGEIARRTKACGLQLVERLSLYPAFQPFLRGTPAKAIAAQAGDNGLAREQSHLVAQEA</sequence>
<name>A0A139SR43_9GAMM</name>
<comment type="catalytic activity">
    <reaction evidence="10">
        <text>5-amino-5-(4-hydroxybenzyl)-6-(D-ribitylimino)-5,6-dihydrouracil + S-adenosyl-L-methionine = 7,8-didemethyl-8-hydroxy-5-deazariboflavin + 5'-deoxyadenosine + L-methionine + NH4(+) + H(+)</text>
        <dbReference type="Rhea" id="RHEA:55204"/>
        <dbReference type="ChEBI" id="CHEBI:15378"/>
        <dbReference type="ChEBI" id="CHEBI:17319"/>
        <dbReference type="ChEBI" id="CHEBI:28938"/>
        <dbReference type="ChEBI" id="CHEBI:57844"/>
        <dbReference type="ChEBI" id="CHEBI:59789"/>
        <dbReference type="ChEBI" id="CHEBI:59904"/>
        <dbReference type="ChEBI" id="CHEBI:85936"/>
        <dbReference type="EC" id="4.3.1.32"/>
    </reaction>
</comment>
<dbReference type="OrthoDB" id="9802027at2"/>
<dbReference type="InterPro" id="IPR034405">
    <property type="entry name" value="F420"/>
</dbReference>
<evidence type="ECO:0000256" key="1">
    <source>
        <dbReference type="ARBA" id="ARBA00001966"/>
    </source>
</evidence>